<dbReference type="GO" id="GO:0000271">
    <property type="term" value="P:polysaccharide biosynthetic process"/>
    <property type="evidence" value="ECO:0007669"/>
    <property type="project" value="TreeGrafter"/>
</dbReference>
<dbReference type="RefSeq" id="WP_136547879.1">
    <property type="nucleotide sequence ID" value="NZ_CP031093.1"/>
</dbReference>
<dbReference type="PIRSF" id="PIRSF000390">
    <property type="entry name" value="PLP_StrS"/>
    <property type="match status" value="1"/>
</dbReference>
<dbReference type="PANTHER" id="PTHR30244:SF34">
    <property type="entry name" value="DTDP-4-AMINO-4,6-DIDEOXYGALACTOSE TRANSAMINASE"/>
    <property type="match status" value="1"/>
</dbReference>
<dbReference type="AlphaFoldDB" id="A0A4V1D8K6"/>
<dbReference type="Gene3D" id="3.40.640.10">
    <property type="entry name" value="Type I PLP-dependent aspartate aminotransferase-like (Major domain)"/>
    <property type="match status" value="1"/>
</dbReference>
<keyword evidence="6" id="KW-0032">Aminotransferase</keyword>
<feature type="modified residue" description="N6-(pyridoxal phosphate)lysine" evidence="4">
    <location>
        <position position="188"/>
    </location>
</feature>
<dbReference type="InterPro" id="IPR015424">
    <property type="entry name" value="PyrdxlP-dep_Trfase"/>
</dbReference>
<dbReference type="Proteomes" id="UP000298049">
    <property type="component" value="Chromosome"/>
</dbReference>
<sequence>MIPYGRQCLSEQDIEAVESVLRSDFLTQGDMVPAFERALCDYTGAGHAVAVSSATAALHLACLVLGVGAGDRVWTSPNTFVASANCALYCGAQVEFVDIDPATGNMSVASLHRQLEVARAACRLPKVVIPVHFAGQSCDMAGIAALGREYGFRVIEDASHALGAENGNVMVGNCRYSDIAVFSFHPVKMITTGEGGALMTNQGELADEARLLRSHGISRQAETFEQLPAEPWCYEQHALGFNYRMNDLEAALGVSQMRQLDQFVSRRRALAGRYRALLEFESGVSMLEGAVEQSSWHLFVVSVPRRDLIFRQMRASGIGVNVHYIPVYRQPYHMPEQPIGDRFAGMESYYSSALTLPLYPELSEEQQDQVVNALTQSLRETGT</sequence>
<keyword evidence="7" id="KW-1185">Reference proteome</keyword>
<keyword evidence="1 4" id="KW-0663">Pyridoxal phosphate</keyword>
<gene>
    <name evidence="6" type="primary">pseC</name>
    <name evidence="6" type="ORF">soil367_06040</name>
</gene>
<dbReference type="NCBIfam" id="TIGR03588">
    <property type="entry name" value="PseC"/>
    <property type="match status" value="1"/>
</dbReference>
<dbReference type="InterPro" id="IPR020026">
    <property type="entry name" value="PseC"/>
</dbReference>
<evidence type="ECO:0000313" key="6">
    <source>
        <dbReference type="EMBL" id="QCF25520.1"/>
    </source>
</evidence>
<protein>
    <submittedName>
        <fullName evidence="6">UDP-4-amino-4, 6-dideoxy-N-acetyl-beta-L-altrosamine transaminase</fullName>
        <ecNumber evidence="6">2.6.1.92</ecNumber>
    </submittedName>
</protein>
<dbReference type="KEGG" id="hmi:soil367_06040"/>
<dbReference type="OrthoDB" id="9804264at2"/>
<evidence type="ECO:0000256" key="1">
    <source>
        <dbReference type="ARBA" id="ARBA00022898"/>
    </source>
</evidence>
<accession>A0A4V1D8K6</accession>
<keyword evidence="6" id="KW-0808">Transferase</keyword>
<dbReference type="EMBL" id="CP031093">
    <property type="protein sequence ID" value="QCF25520.1"/>
    <property type="molecule type" value="Genomic_DNA"/>
</dbReference>
<dbReference type="SUPFAM" id="SSF53383">
    <property type="entry name" value="PLP-dependent transferases"/>
    <property type="match status" value="1"/>
</dbReference>
<dbReference type="EC" id="2.6.1.92" evidence="6"/>
<feature type="active site" description="Proton acceptor" evidence="3">
    <location>
        <position position="188"/>
    </location>
</feature>
<evidence type="ECO:0000313" key="7">
    <source>
        <dbReference type="Proteomes" id="UP000298049"/>
    </source>
</evidence>
<evidence type="ECO:0000256" key="2">
    <source>
        <dbReference type="ARBA" id="ARBA00037999"/>
    </source>
</evidence>
<dbReference type="GO" id="GO:0008483">
    <property type="term" value="F:transaminase activity"/>
    <property type="evidence" value="ECO:0007669"/>
    <property type="project" value="UniProtKB-KW"/>
</dbReference>
<name>A0A4V1D8K6_9ALTE</name>
<dbReference type="PANTHER" id="PTHR30244">
    <property type="entry name" value="TRANSAMINASE"/>
    <property type="match status" value="1"/>
</dbReference>
<dbReference type="CDD" id="cd00616">
    <property type="entry name" value="AHBA_syn"/>
    <property type="match status" value="1"/>
</dbReference>
<dbReference type="InterPro" id="IPR015421">
    <property type="entry name" value="PyrdxlP-dep_Trfase_major"/>
</dbReference>
<dbReference type="Gene3D" id="3.90.1150.10">
    <property type="entry name" value="Aspartate Aminotransferase, domain 1"/>
    <property type="match status" value="1"/>
</dbReference>
<dbReference type="InterPro" id="IPR000653">
    <property type="entry name" value="DegT/StrS_aminotransferase"/>
</dbReference>
<dbReference type="Pfam" id="PF01041">
    <property type="entry name" value="DegT_DnrJ_EryC1"/>
    <property type="match status" value="1"/>
</dbReference>
<dbReference type="GO" id="GO:0030170">
    <property type="term" value="F:pyridoxal phosphate binding"/>
    <property type="evidence" value="ECO:0007669"/>
    <property type="project" value="TreeGrafter"/>
</dbReference>
<reference evidence="6 7" key="1">
    <citation type="submission" date="2018-07" db="EMBL/GenBank/DDBJ databases">
        <title>Marsedoiliclastica nanhaica gen. nov. sp. nov., a novel marine hydrocarbonoclastic bacterium isolated from an in-situ enriched hydrocarbon-degrading consortium in deep-sea sediment.</title>
        <authorList>
            <person name="Dong C."/>
            <person name="Ma T."/>
            <person name="Liu R."/>
            <person name="Shao Z."/>
        </authorList>
    </citation>
    <scope>NUCLEOTIDE SEQUENCE [LARGE SCALE GENOMIC DNA]</scope>
    <source>
        <strain evidence="7">soil36-7</strain>
    </source>
</reference>
<evidence type="ECO:0000256" key="3">
    <source>
        <dbReference type="PIRSR" id="PIRSR000390-1"/>
    </source>
</evidence>
<dbReference type="InterPro" id="IPR015422">
    <property type="entry name" value="PyrdxlP-dep_Trfase_small"/>
</dbReference>
<comment type="similarity">
    <text evidence="2 5">Belongs to the DegT/DnrJ/EryC1 family.</text>
</comment>
<organism evidence="6 7">
    <name type="scientific">Hydrocarboniclastica marina</name>
    <dbReference type="NCBI Taxonomy" id="2259620"/>
    <lineage>
        <taxon>Bacteria</taxon>
        <taxon>Pseudomonadati</taxon>
        <taxon>Pseudomonadota</taxon>
        <taxon>Gammaproteobacteria</taxon>
        <taxon>Alteromonadales</taxon>
        <taxon>Alteromonadaceae</taxon>
        <taxon>Hydrocarboniclastica</taxon>
    </lineage>
</organism>
<proteinExistence type="inferred from homology"/>
<evidence type="ECO:0000256" key="4">
    <source>
        <dbReference type="PIRSR" id="PIRSR000390-2"/>
    </source>
</evidence>
<evidence type="ECO:0000256" key="5">
    <source>
        <dbReference type="RuleBase" id="RU004508"/>
    </source>
</evidence>